<dbReference type="InterPro" id="IPR001789">
    <property type="entry name" value="Sig_transdc_resp-reg_receiver"/>
</dbReference>
<dbReference type="CDD" id="cd06170">
    <property type="entry name" value="LuxR_C_like"/>
    <property type="match status" value="1"/>
</dbReference>
<evidence type="ECO:0000313" key="5">
    <source>
        <dbReference type="EMBL" id="MPL74713.1"/>
    </source>
</evidence>
<protein>
    <submittedName>
        <fullName evidence="5">Oxygen regulatory protein NreC</fullName>
    </submittedName>
</protein>
<dbReference type="GO" id="GO:0003677">
    <property type="term" value="F:DNA binding"/>
    <property type="evidence" value="ECO:0007669"/>
    <property type="project" value="UniProtKB-KW"/>
</dbReference>
<reference evidence="5" key="1">
    <citation type="submission" date="2019-08" db="EMBL/GenBank/DDBJ databases">
        <authorList>
            <person name="Kucharzyk K."/>
            <person name="Murdoch R.W."/>
            <person name="Higgins S."/>
            <person name="Loffler F."/>
        </authorList>
    </citation>
    <scope>NUCLEOTIDE SEQUENCE</scope>
</reference>
<dbReference type="InterPro" id="IPR058245">
    <property type="entry name" value="NreC/VraR/RcsB-like_REC"/>
</dbReference>
<accession>A0A644U749</accession>
<evidence type="ECO:0000256" key="2">
    <source>
        <dbReference type="ARBA" id="ARBA00023125"/>
    </source>
</evidence>
<dbReference type="InterPro" id="IPR000792">
    <property type="entry name" value="Tscrpt_reg_LuxR_C"/>
</dbReference>
<dbReference type="SMART" id="SM00448">
    <property type="entry name" value="REC"/>
    <property type="match status" value="1"/>
</dbReference>
<dbReference type="PROSITE" id="PS50043">
    <property type="entry name" value="HTH_LUXR_2"/>
    <property type="match status" value="1"/>
</dbReference>
<dbReference type="EMBL" id="VSSQ01000082">
    <property type="protein sequence ID" value="MPL74713.1"/>
    <property type="molecule type" value="Genomic_DNA"/>
</dbReference>
<dbReference type="CDD" id="cd17535">
    <property type="entry name" value="REC_NarL-like"/>
    <property type="match status" value="1"/>
</dbReference>
<dbReference type="GO" id="GO:0006355">
    <property type="term" value="P:regulation of DNA-templated transcription"/>
    <property type="evidence" value="ECO:0007669"/>
    <property type="project" value="InterPro"/>
</dbReference>
<dbReference type="InterPro" id="IPR016032">
    <property type="entry name" value="Sig_transdc_resp-reg_C-effctor"/>
</dbReference>
<dbReference type="InterPro" id="IPR011006">
    <property type="entry name" value="CheY-like_superfamily"/>
</dbReference>
<dbReference type="Pfam" id="PF00072">
    <property type="entry name" value="Response_reg"/>
    <property type="match status" value="1"/>
</dbReference>
<keyword evidence="1" id="KW-0597">Phosphoprotein</keyword>
<evidence type="ECO:0000256" key="1">
    <source>
        <dbReference type="ARBA" id="ARBA00022553"/>
    </source>
</evidence>
<evidence type="ECO:0000259" key="4">
    <source>
        <dbReference type="PROSITE" id="PS50110"/>
    </source>
</evidence>
<feature type="domain" description="Response regulatory" evidence="4">
    <location>
        <begin position="5"/>
        <end position="121"/>
    </location>
</feature>
<feature type="domain" description="HTH luxR-type" evidence="3">
    <location>
        <begin position="138"/>
        <end position="203"/>
    </location>
</feature>
<organism evidence="5">
    <name type="scientific">bioreactor metagenome</name>
    <dbReference type="NCBI Taxonomy" id="1076179"/>
    <lineage>
        <taxon>unclassified sequences</taxon>
        <taxon>metagenomes</taxon>
        <taxon>ecological metagenomes</taxon>
    </lineage>
</organism>
<dbReference type="PANTHER" id="PTHR43214">
    <property type="entry name" value="TWO-COMPONENT RESPONSE REGULATOR"/>
    <property type="match status" value="1"/>
</dbReference>
<name>A0A644U749_9ZZZZ</name>
<sequence>MDPIKVVIVDDHKMVVEGLRKLIDESQVAMVCDVAYSGREAVSVIVRCEPQVVLLDINLPDASGLDLCKQIKSTCPDVKIVALTSYSDYSVVKRMLANGASGYVIKNAMPDEIILSIETVHKNQQFLCEEIDVMFHRRSEPQVWLTNRETELLRNIVDGYTNHEIADRMFLGVETINSYRKNLLCKLGARNTAMLVKIAMERMLV</sequence>
<dbReference type="GO" id="GO:0000160">
    <property type="term" value="P:phosphorelay signal transduction system"/>
    <property type="evidence" value="ECO:0007669"/>
    <property type="project" value="InterPro"/>
</dbReference>
<dbReference type="InterPro" id="IPR039420">
    <property type="entry name" value="WalR-like"/>
</dbReference>
<dbReference type="Pfam" id="PF00196">
    <property type="entry name" value="GerE"/>
    <property type="match status" value="1"/>
</dbReference>
<keyword evidence="2" id="KW-0238">DNA-binding</keyword>
<dbReference type="Gene3D" id="3.40.50.2300">
    <property type="match status" value="1"/>
</dbReference>
<dbReference type="SMART" id="SM00421">
    <property type="entry name" value="HTH_LUXR"/>
    <property type="match status" value="1"/>
</dbReference>
<dbReference type="SUPFAM" id="SSF52172">
    <property type="entry name" value="CheY-like"/>
    <property type="match status" value="1"/>
</dbReference>
<dbReference type="PANTHER" id="PTHR43214:SF43">
    <property type="entry name" value="TWO-COMPONENT RESPONSE REGULATOR"/>
    <property type="match status" value="1"/>
</dbReference>
<dbReference type="AlphaFoldDB" id="A0A644U749"/>
<dbReference type="PROSITE" id="PS50110">
    <property type="entry name" value="RESPONSE_REGULATORY"/>
    <property type="match status" value="1"/>
</dbReference>
<comment type="caution">
    <text evidence="5">The sequence shown here is derived from an EMBL/GenBank/DDBJ whole genome shotgun (WGS) entry which is preliminary data.</text>
</comment>
<proteinExistence type="predicted"/>
<gene>
    <name evidence="5" type="primary">nreC_3</name>
    <name evidence="5" type="ORF">SDC9_20530</name>
</gene>
<evidence type="ECO:0000259" key="3">
    <source>
        <dbReference type="PROSITE" id="PS50043"/>
    </source>
</evidence>
<dbReference type="PROSITE" id="PS00622">
    <property type="entry name" value="HTH_LUXR_1"/>
    <property type="match status" value="1"/>
</dbReference>
<dbReference type="PRINTS" id="PR00038">
    <property type="entry name" value="HTHLUXR"/>
</dbReference>
<dbReference type="SUPFAM" id="SSF46894">
    <property type="entry name" value="C-terminal effector domain of the bipartite response regulators"/>
    <property type="match status" value="1"/>
</dbReference>